<feature type="compositionally biased region" description="Basic and acidic residues" evidence="1">
    <location>
        <begin position="65"/>
        <end position="83"/>
    </location>
</feature>
<feature type="region of interest" description="Disordered" evidence="1">
    <location>
        <begin position="1"/>
        <end position="83"/>
    </location>
</feature>
<evidence type="ECO:0000313" key="2">
    <source>
        <dbReference type="EMBL" id="KAJ1153715.1"/>
    </source>
</evidence>
<feature type="compositionally biased region" description="Pro residues" evidence="1">
    <location>
        <begin position="1"/>
        <end position="11"/>
    </location>
</feature>
<accession>A0AAV7RQC1</accession>
<evidence type="ECO:0000256" key="1">
    <source>
        <dbReference type="SAM" id="MobiDB-lite"/>
    </source>
</evidence>
<dbReference type="Proteomes" id="UP001066276">
    <property type="component" value="Chromosome 5"/>
</dbReference>
<organism evidence="2 3">
    <name type="scientific">Pleurodeles waltl</name>
    <name type="common">Iberian ribbed newt</name>
    <dbReference type="NCBI Taxonomy" id="8319"/>
    <lineage>
        <taxon>Eukaryota</taxon>
        <taxon>Metazoa</taxon>
        <taxon>Chordata</taxon>
        <taxon>Craniata</taxon>
        <taxon>Vertebrata</taxon>
        <taxon>Euteleostomi</taxon>
        <taxon>Amphibia</taxon>
        <taxon>Batrachia</taxon>
        <taxon>Caudata</taxon>
        <taxon>Salamandroidea</taxon>
        <taxon>Salamandridae</taxon>
        <taxon>Pleurodelinae</taxon>
        <taxon>Pleurodeles</taxon>
    </lineage>
</organism>
<sequence length="83" mass="9210">MSPGAPEPQSPAIPSGDQGEKEYPGGTTGDNLEEEDGRNPEIRVPVKTKDGRLMQPPSVEEDAKEEERQWRTPPTHGRDKRCE</sequence>
<dbReference type="EMBL" id="JANPWB010000009">
    <property type="protein sequence ID" value="KAJ1153715.1"/>
    <property type="molecule type" value="Genomic_DNA"/>
</dbReference>
<protein>
    <submittedName>
        <fullName evidence="2">Uncharacterized protein</fullName>
    </submittedName>
</protein>
<comment type="caution">
    <text evidence="2">The sequence shown here is derived from an EMBL/GenBank/DDBJ whole genome shotgun (WGS) entry which is preliminary data.</text>
</comment>
<reference evidence="2" key="1">
    <citation type="journal article" date="2022" name="bioRxiv">
        <title>Sequencing and chromosome-scale assembly of the giantPleurodeles waltlgenome.</title>
        <authorList>
            <person name="Brown T."/>
            <person name="Elewa A."/>
            <person name="Iarovenko S."/>
            <person name="Subramanian E."/>
            <person name="Araus A.J."/>
            <person name="Petzold A."/>
            <person name="Susuki M."/>
            <person name="Suzuki K.-i.T."/>
            <person name="Hayashi T."/>
            <person name="Toyoda A."/>
            <person name="Oliveira C."/>
            <person name="Osipova E."/>
            <person name="Leigh N.D."/>
            <person name="Simon A."/>
            <person name="Yun M.H."/>
        </authorList>
    </citation>
    <scope>NUCLEOTIDE SEQUENCE</scope>
    <source>
        <strain evidence="2">20211129_DDA</strain>
        <tissue evidence="2">Liver</tissue>
    </source>
</reference>
<proteinExistence type="predicted"/>
<name>A0AAV7RQC1_PLEWA</name>
<evidence type="ECO:0000313" key="3">
    <source>
        <dbReference type="Proteomes" id="UP001066276"/>
    </source>
</evidence>
<gene>
    <name evidence="2" type="ORF">NDU88_006473</name>
</gene>
<keyword evidence="3" id="KW-1185">Reference proteome</keyword>
<dbReference type="AlphaFoldDB" id="A0AAV7RQC1"/>